<dbReference type="SUPFAM" id="SSF49879">
    <property type="entry name" value="SMAD/FHA domain"/>
    <property type="match status" value="1"/>
</dbReference>
<dbReference type="InterPro" id="IPR008984">
    <property type="entry name" value="SMAD_FHA_dom_sf"/>
</dbReference>
<feature type="region of interest" description="Disordered" evidence="2">
    <location>
        <begin position="97"/>
        <end position="200"/>
    </location>
</feature>
<feature type="compositionally biased region" description="Low complexity" evidence="2">
    <location>
        <begin position="187"/>
        <end position="200"/>
    </location>
</feature>
<evidence type="ECO:0000313" key="4">
    <source>
        <dbReference type="EMBL" id="EUA91144.1"/>
    </source>
</evidence>
<dbReference type="PROSITE" id="PS50006">
    <property type="entry name" value="FHA_DOMAIN"/>
    <property type="match status" value="1"/>
</dbReference>
<evidence type="ECO:0000256" key="2">
    <source>
        <dbReference type="SAM" id="MobiDB-lite"/>
    </source>
</evidence>
<protein>
    <submittedName>
        <fullName evidence="4">FHA domain protein</fullName>
    </submittedName>
</protein>
<dbReference type="Gene3D" id="2.60.200.20">
    <property type="match status" value="1"/>
</dbReference>
<gene>
    <name evidence="4" type="ORF">I551_2290</name>
</gene>
<accession>A0ABN0R2P3</accession>
<proteinExistence type="predicted"/>
<reference evidence="4 5" key="1">
    <citation type="submission" date="2014-01" db="EMBL/GenBank/DDBJ databases">
        <authorList>
            <person name="Dobos K."/>
            <person name="Lenaerts A."/>
            <person name="Ordway D."/>
            <person name="DeGroote M.A."/>
            <person name="Parker T."/>
            <person name="Sizemore C."/>
            <person name="Tallon L.J."/>
            <person name="Sadzewicz L.K."/>
            <person name="Sengamalay N."/>
            <person name="Fraser C.M."/>
            <person name="Hine E."/>
            <person name="Shefchek K.A."/>
            <person name="Das S.P."/>
            <person name="Tettelin H."/>
        </authorList>
    </citation>
    <scope>NUCLEOTIDE SEQUENCE [LARGE SCALE GENOMIC DNA]</scope>
    <source>
        <strain evidence="4 5">Harvey</strain>
    </source>
</reference>
<feature type="compositionally biased region" description="Polar residues" evidence="2">
    <location>
        <begin position="175"/>
        <end position="186"/>
    </location>
</feature>
<evidence type="ECO:0000313" key="5">
    <source>
        <dbReference type="Proteomes" id="UP000020681"/>
    </source>
</evidence>
<feature type="compositionally biased region" description="Low complexity" evidence="2">
    <location>
        <begin position="108"/>
        <end position="157"/>
    </location>
</feature>
<dbReference type="Pfam" id="PF00498">
    <property type="entry name" value="FHA"/>
    <property type="match status" value="1"/>
</dbReference>
<name>A0ABN0R2P3_MYCUL</name>
<comment type="caution">
    <text evidence="4">The sequence shown here is derived from an EMBL/GenBank/DDBJ whole genome shotgun (WGS) entry which is preliminary data.</text>
</comment>
<sequence length="218" mass="22492">MTPTRIGTEIRDAHSINGTFVNGIRVGSAILSDGDIVTIGNVDLAFTGGTLARHTQVATRAGRLEVNAVNFSINGNGLLENISLTARPGTLTAVIGGSGPARPRCRGSSPATPAPALARSPSRATTSTPTTRPCAAGSGWSPRTTSCTESSRSTRPSVMPPSFGCHPTPAKRTAPRSSPVCSTNWGSPSTPTPESTSCPAASASVRRWHSSCSPDHRY</sequence>
<feature type="domain" description="FHA" evidence="3">
    <location>
        <begin position="10"/>
        <end position="26"/>
    </location>
</feature>
<evidence type="ECO:0000256" key="1">
    <source>
        <dbReference type="ARBA" id="ARBA00022553"/>
    </source>
</evidence>
<dbReference type="InterPro" id="IPR000253">
    <property type="entry name" value="FHA_dom"/>
</dbReference>
<dbReference type="Proteomes" id="UP000020681">
    <property type="component" value="Unassembled WGS sequence"/>
</dbReference>
<evidence type="ECO:0000259" key="3">
    <source>
        <dbReference type="PROSITE" id="PS50006"/>
    </source>
</evidence>
<dbReference type="EMBL" id="JAOL01000094">
    <property type="protein sequence ID" value="EUA91144.1"/>
    <property type="molecule type" value="Genomic_DNA"/>
</dbReference>
<keyword evidence="5" id="KW-1185">Reference proteome</keyword>
<keyword evidence="1" id="KW-0597">Phosphoprotein</keyword>
<organism evidence="4 5">
    <name type="scientific">Mycobacterium ulcerans str. Harvey</name>
    <dbReference type="NCBI Taxonomy" id="1299332"/>
    <lineage>
        <taxon>Bacteria</taxon>
        <taxon>Bacillati</taxon>
        <taxon>Actinomycetota</taxon>
        <taxon>Actinomycetes</taxon>
        <taxon>Mycobacteriales</taxon>
        <taxon>Mycobacteriaceae</taxon>
        <taxon>Mycobacterium</taxon>
        <taxon>Mycobacterium ulcerans group</taxon>
    </lineage>
</organism>